<dbReference type="CDD" id="cd07091">
    <property type="entry name" value="ALDH_F1-2_Ald2-like"/>
    <property type="match status" value="1"/>
</dbReference>
<keyword evidence="3" id="KW-0520">NAD</keyword>
<reference evidence="10 11" key="1">
    <citation type="journal article" date="2023" name="Elife">
        <title>Identification of key yeast species and microbe-microbe interactions impacting larval growth of Drosophila in the wild.</title>
        <authorList>
            <person name="Mure A."/>
            <person name="Sugiura Y."/>
            <person name="Maeda R."/>
            <person name="Honda K."/>
            <person name="Sakurai N."/>
            <person name="Takahashi Y."/>
            <person name="Watada M."/>
            <person name="Katoh T."/>
            <person name="Gotoh A."/>
            <person name="Gotoh Y."/>
            <person name="Taniguchi I."/>
            <person name="Nakamura K."/>
            <person name="Hayashi T."/>
            <person name="Katayama T."/>
            <person name="Uemura T."/>
            <person name="Hattori Y."/>
        </authorList>
    </citation>
    <scope>NUCLEOTIDE SEQUENCE [LARGE SCALE GENOMIC DNA]</scope>
    <source>
        <strain evidence="10 11">SC-9</strain>
    </source>
</reference>
<evidence type="ECO:0000256" key="6">
    <source>
        <dbReference type="ARBA" id="ARBA00069627"/>
    </source>
</evidence>
<dbReference type="FunFam" id="3.40.309.10:FF:000001">
    <property type="entry name" value="Mitochondrial aldehyde dehydrogenase 2"/>
    <property type="match status" value="1"/>
</dbReference>
<dbReference type="PANTHER" id="PTHR11699">
    <property type="entry name" value="ALDEHYDE DEHYDROGENASE-RELATED"/>
    <property type="match status" value="1"/>
</dbReference>
<dbReference type="InterPro" id="IPR016163">
    <property type="entry name" value="Ald_DH_C"/>
</dbReference>
<sequence length="499" mass="54283">MSHPLSVEITMPNGIEYVQPTGLFINGEFVPSISGKTFPVIDPSTEEVITEVYEGFAEDIDIAVNAAEEAFENTDWATCDPIKRTKLLSKLADAIEDNMETLASIETMDNGKTIKLSRSDIQLVADYIRSTAGWCDKIYGTVIDTGSSYFTYTKREPLGVCGQIIPWNFPALMMAWKIAPALATGNTVVIKTAESTPLSALYIAQLAKDVGFPPGVLNVISGFGPTAGAAITLHPKIRKVDFTGSTATGRIIMRNAAESNLKKVTLELGGKSPNIVFDDADIKKAVKNISFGIFYNSGEVCCAGSRVYVQEGVYDEVLEEFKKDAAAVKVGDPFDETVFQGAQTSQMQVDKILDYVKLGQAEGATLVTGGERIEGKGYFIKPTIFSDVDEEMRIVKEEIFGPVVTVTKFSTVDEVVEMANNSEYGLAAGLHTNDINKAIDVSNRLKSGTIWVNTYNSLQYNTPFGGMKQSGFDKDSGKEALDNYTQVKAVRMKIIPSNK</sequence>
<dbReference type="SUPFAM" id="SSF53720">
    <property type="entry name" value="ALDH-like"/>
    <property type="match status" value="1"/>
</dbReference>
<protein>
    <recommendedName>
        <fullName evidence="6">Aldehyde dehydrogenase 5, mitochondrial</fullName>
    </recommendedName>
</protein>
<accession>A0AAV5QQU9</accession>
<keyword evidence="11" id="KW-1185">Reference proteome</keyword>
<gene>
    <name evidence="10" type="ORF">DASC09_041190</name>
</gene>
<evidence type="ECO:0000256" key="1">
    <source>
        <dbReference type="ARBA" id="ARBA00009986"/>
    </source>
</evidence>
<feature type="domain" description="Aldehyde dehydrogenase" evidence="9">
    <location>
        <begin position="30"/>
        <end position="490"/>
    </location>
</feature>
<dbReference type="InterPro" id="IPR029510">
    <property type="entry name" value="Ald_DH_CS_GLU"/>
</dbReference>
<dbReference type="EMBL" id="BTFZ01000011">
    <property type="protein sequence ID" value="GMM36794.1"/>
    <property type="molecule type" value="Genomic_DNA"/>
</dbReference>
<comment type="similarity">
    <text evidence="1 8">Belongs to the aldehyde dehydrogenase family.</text>
</comment>
<feature type="active site" evidence="7">
    <location>
        <position position="267"/>
    </location>
</feature>
<dbReference type="FunFam" id="3.40.605.10:FF:000026">
    <property type="entry name" value="Aldehyde dehydrogenase, putative"/>
    <property type="match status" value="1"/>
</dbReference>
<comment type="function">
    <text evidence="5">Minor mitochondrial aldehyde dehydrogenase isoform. Plays a role in regulation or biosynthesis of electron transport chain components. Involved in the biosynthesis of acetate during anaerobic growth on glucose.</text>
</comment>
<dbReference type="Gene3D" id="3.40.605.10">
    <property type="entry name" value="Aldehyde Dehydrogenase, Chain A, domain 1"/>
    <property type="match status" value="1"/>
</dbReference>
<evidence type="ECO:0000256" key="3">
    <source>
        <dbReference type="ARBA" id="ARBA00023027"/>
    </source>
</evidence>
<dbReference type="FunFam" id="3.40.605.10:FF:000011">
    <property type="entry name" value="ALD5p Mitochondrial aldehyde dehydrogenase"/>
    <property type="match status" value="1"/>
</dbReference>
<evidence type="ECO:0000256" key="2">
    <source>
        <dbReference type="ARBA" id="ARBA00023002"/>
    </source>
</evidence>
<dbReference type="GeneID" id="90074769"/>
<dbReference type="GO" id="GO:0005739">
    <property type="term" value="C:mitochondrion"/>
    <property type="evidence" value="ECO:0007669"/>
    <property type="project" value="UniProtKB-ARBA"/>
</dbReference>
<evidence type="ECO:0000256" key="4">
    <source>
        <dbReference type="ARBA" id="ARBA00037885"/>
    </source>
</evidence>
<dbReference type="InterPro" id="IPR016162">
    <property type="entry name" value="Ald_DH_N"/>
</dbReference>
<evidence type="ECO:0000256" key="5">
    <source>
        <dbReference type="ARBA" id="ARBA00053679"/>
    </source>
</evidence>
<dbReference type="AlphaFoldDB" id="A0AAV5QQU9"/>
<dbReference type="GO" id="GO:0004029">
    <property type="term" value="F:aldehyde dehydrogenase (NAD+) activity"/>
    <property type="evidence" value="ECO:0007669"/>
    <property type="project" value="UniProtKB-ARBA"/>
</dbReference>
<comment type="pathway">
    <text evidence="4">Alcohol metabolism; ethanol degradation; acetate from ethanol: step 2/2.</text>
</comment>
<comment type="caution">
    <text evidence="10">The sequence shown here is derived from an EMBL/GenBank/DDBJ whole genome shotgun (WGS) entry which is preliminary data.</text>
</comment>
<dbReference type="PROSITE" id="PS00070">
    <property type="entry name" value="ALDEHYDE_DEHYDR_CYS"/>
    <property type="match status" value="1"/>
</dbReference>
<dbReference type="Proteomes" id="UP001360560">
    <property type="component" value="Unassembled WGS sequence"/>
</dbReference>
<proteinExistence type="inferred from homology"/>
<name>A0AAV5QQU9_9ASCO</name>
<dbReference type="InterPro" id="IPR015590">
    <property type="entry name" value="Aldehyde_DH_dom"/>
</dbReference>
<evidence type="ECO:0000313" key="10">
    <source>
        <dbReference type="EMBL" id="GMM36794.1"/>
    </source>
</evidence>
<dbReference type="RefSeq" id="XP_064853790.1">
    <property type="nucleotide sequence ID" value="XM_064997718.1"/>
</dbReference>
<keyword evidence="2 8" id="KW-0560">Oxidoreductase</keyword>
<evidence type="ECO:0000256" key="8">
    <source>
        <dbReference type="RuleBase" id="RU003345"/>
    </source>
</evidence>
<dbReference type="InterPro" id="IPR016160">
    <property type="entry name" value="Ald_DH_CS_CYS"/>
</dbReference>
<dbReference type="PROSITE" id="PS00687">
    <property type="entry name" value="ALDEHYDE_DEHYDR_GLU"/>
    <property type="match status" value="1"/>
</dbReference>
<dbReference type="GO" id="GO:0019413">
    <property type="term" value="P:acetate biosynthetic process"/>
    <property type="evidence" value="ECO:0007669"/>
    <property type="project" value="UniProtKB-ARBA"/>
</dbReference>
<dbReference type="InterPro" id="IPR016161">
    <property type="entry name" value="Ald_DH/histidinol_DH"/>
</dbReference>
<evidence type="ECO:0000256" key="7">
    <source>
        <dbReference type="PROSITE-ProRule" id="PRU10007"/>
    </source>
</evidence>
<dbReference type="Pfam" id="PF00171">
    <property type="entry name" value="Aldedh"/>
    <property type="match status" value="1"/>
</dbReference>
<evidence type="ECO:0000313" key="11">
    <source>
        <dbReference type="Proteomes" id="UP001360560"/>
    </source>
</evidence>
<organism evidence="10 11">
    <name type="scientific">Saccharomycopsis crataegensis</name>
    <dbReference type="NCBI Taxonomy" id="43959"/>
    <lineage>
        <taxon>Eukaryota</taxon>
        <taxon>Fungi</taxon>
        <taxon>Dikarya</taxon>
        <taxon>Ascomycota</taxon>
        <taxon>Saccharomycotina</taxon>
        <taxon>Saccharomycetes</taxon>
        <taxon>Saccharomycopsidaceae</taxon>
        <taxon>Saccharomycopsis</taxon>
    </lineage>
</organism>
<dbReference type="Gene3D" id="3.40.309.10">
    <property type="entry name" value="Aldehyde Dehydrogenase, Chain A, domain 2"/>
    <property type="match status" value="1"/>
</dbReference>
<evidence type="ECO:0000259" key="9">
    <source>
        <dbReference type="Pfam" id="PF00171"/>
    </source>
</evidence>